<name>A0A5N5WJT3_9EURO</name>
<protein>
    <submittedName>
        <fullName evidence="1">Uncharacterized protein</fullName>
    </submittedName>
</protein>
<accession>A0A5N5WJT3</accession>
<sequence>MWRWQFWNRKAERSAESRSGDCRVTSEGNLSLLCILLIFLGHVLLSHAANVAALSPWEGCIAYQ</sequence>
<dbReference type="Proteomes" id="UP000326565">
    <property type="component" value="Unassembled WGS sequence"/>
</dbReference>
<evidence type="ECO:0000313" key="2">
    <source>
        <dbReference type="Proteomes" id="UP000326565"/>
    </source>
</evidence>
<evidence type="ECO:0000313" key="1">
    <source>
        <dbReference type="EMBL" id="KAB8068768.1"/>
    </source>
</evidence>
<reference evidence="1 2" key="1">
    <citation type="submission" date="2019-04" db="EMBL/GenBank/DDBJ databases">
        <title>Friends and foes A comparative genomics study of 23 Aspergillus species from section Flavi.</title>
        <authorList>
            <consortium name="DOE Joint Genome Institute"/>
            <person name="Kjaerbolling I."/>
            <person name="Vesth T."/>
            <person name="Frisvad J.C."/>
            <person name="Nybo J.L."/>
            <person name="Theobald S."/>
            <person name="Kildgaard S."/>
            <person name="Isbrandt T."/>
            <person name="Kuo A."/>
            <person name="Sato A."/>
            <person name="Lyhne E.K."/>
            <person name="Kogle M.E."/>
            <person name="Wiebenga A."/>
            <person name="Kun R.S."/>
            <person name="Lubbers R.J."/>
            <person name="Makela M.R."/>
            <person name="Barry K."/>
            <person name="Chovatia M."/>
            <person name="Clum A."/>
            <person name="Daum C."/>
            <person name="Haridas S."/>
            <person name="He G."/>
            <person name="LaButti K."/>
            <person name="Lipzen A."/>
            <person name="Mondo S."/>
            <person name="Riley R."/>
            <person name="Salamov A."/>
            <person name="Simmons B.A."/>
            <person name="Magnuson J.K."/>
            <person name="Henrissat B."/>
            <person name="Mortensen U.H."/>
            <person name="Larsen T.O."/>
            <person name="Devries R.P."/>
            <person name="Grigoriev I.V."/>
            <person name="Machida M."/>
            <person name="Baker S.E."/>
            <person name="Andersen M.R."/>
        </authorList>
    </citation>
    <scope>NUCLEOTIDE SEQUENCE [LARGE SCALE GENOMIC DNA]</scope>
    <source>
        <strain evidence="1 2">CBS 151.66</strain>
    </source>
</reference>
<keyword evidence="2" id="KW-1185">Reference proteome</keyword>
<organism evidence="1 2">
    <name type="scientific">Aspergillus leporis</name>
    <dbReference type="NCBI Taxonomy" id="41062"/>
    <lineage>
        <taxon>Eukaryota</taxon>
        <taxon>Fungi</taxon>
        <taxon>Dikarya</taxon>
        <taxon>Ascomycota</taxon>
        <taxon>Pezizomycotina</taxon>
        <taxon>Eurotiomycetes</taxon>
        <taxon>Eurotiomycetidae</taxon>
        <taxon>Eurotiales</taxon>
        <taxon>Aspergillaceae</taxon>
        <taxon>Aspergillus</taxon>
        <taxon>Aspergillus subgen. Circumdati</taxon>
    </lineage>
</organism>
<gene>
    <name evidence="1" type="ORF">BDV29DRAFT_183950</name>
</gene>
<dbReference type="AlphaFoldDB" id="A0A5N5WJT3"/>
<dbReference type="EMBL" id="ML732374">
    <property type="protein sequence ID" value="KAB8068768.1"/>
    <property type="molecule type" value="Genomic_DNA"/>
</dbReference>
<proteinExistence type="predicted"/>